<feature type="compositionally biased region" description="Low complexity" evidence="1">
    <location>
        <begin position="338"/>
        <end position="348"/>
    </location>
</feature>
<dbReference type="Pfam" id="PF14111">
    <property type="entry name" value="DUF4283"/>
    <property type="match status" value="1"/>
</dbReference>
<evidence type="ECO:0008006" key="6">
    <source>
        <dbReference type="Google" id="ProtNLM"/>
    </source>
</evidence>
<feature type="compositionally biased region" description="Polar residues" evidence="1">
    <location>
        <begin position="269"/>
        <end position="280"/>
    </location>
</feature>
<keyword evidence="5" id="KW-1185">Reference proteome</keyword>
<feature type="domain" description="Zinc knuckle CX2CX4HX4C" evidence="3">
    <location>
        <begin position="181"/>
        <end position="228"/>
    </location>
</feature>
<reference evidence="4 5" key="1">
    <citation type="journal article" date="2024" name="G3 (Bethesda)">
        <title>Genome assembly of Hibiscus sabdariffa L. provides insights into metabolisms of medicinal natural products.</title>
        <authorList>
            <person name="Kim T."/>
        </authorList>
    </citation>
    <scope>NUCLEOTIDE SEQUENCE [LARGE SCALE GENOMIC DNA]</scope>
    <source>
        <strain evidence="4">TK-2024</strain>
        <tissue evidence="4">Old leaves</tissue>
    </source>
</reference>
<dbReference type="Pfam" id="PF14392">
    <property type="entry name" value="zf-CCHC_4"/>
    <property type="match status" value="1"/>
</dbReference>
<feature type="region of interest" description="Disordered" evidence="1">
    <location>
        <begin position="596"/>
        <end position="655"/>
    </location>
</feature>
<accession>A0ABR2P970</accession>
<comment type="caution">
    <text evidence="4">The sequence shown here is derived from an EMBL/GenBank/DDBJ whole genome shotgun (WGS) entry which is preliminary data.</text>
</comment>
<sequence length="655" mass="71945">MASNSFFNHLQDLDFTNEEQEVVFTPTIQWDSSTDDSDLLVIGKLISSEPIDDKAVIRAFQGIWKKEKFISITTVKTNYYIIKFPTEDIRNDILSRGPWTFKDEWLALATFNPNYNIDEYTFSSMNTWVRIFGISSILMDNDDIAHHTGNSLGAMIGKVIKVDTRRIDLNMVDYLRVGIILDVTKPVRRCVAIGGTSPSPKLCPIQYERLPTICYGCGIIGHNLDACTTFKLTPTSKLQYGDWIRYIPPRKQELNTRSKGSIRYLDGNRSINPKQPSNGQKLHVNQPDEGSSTLIKAATTDSSTAPTVSMGGNFNTKLLHATSSPSMAANATHGALNTKSSKQATATSTPPPAANITDTADQTMIPTLDGGFNSLSPIVPNNQIVADKNLPEGFLFYLQLYITIKITDAGSTNDTTIPTEDITIGNIVARPPHETIINKITYPMESNLAAATMLFDLNITKFNSPGVMATKHTEGNNGVSSKDTTTLVATNTNVPIIRALKPQVTSSFGPNVIPTTNPFDESDGFIEFLANPTESNNEVPYLYDNMGLVATTMTTLPIPTEDELENDMGKSFLATSSMLIVFNDWISKATSSSAVLNDKESPVLTARGAKRRSSMQNDNKLKKPRPPPNSSKTRAGMSSIKNSPAEVEYQPRRGK</sequence>
<dbReference type="InterPro" id="IPR040256">
    <property type="entry name" value="At4g02000-like"/>
</dbReference>
<proteinExistence type="predicted"/>
<organism evidence="4 5">
    <name type="scientific">Hibiscus sabdariffa</name>
    <name type="common">roselle</name>
    <dbReference type="NCBI Taxonomy" id="183260"/>
    <lineage>
        <taxon>Eukaryota</taxon>
        <taxon>Viridiplantae</taxon>
        <taxon>Streptophyta</taxon>
        <taxon>Embryophyta</taxon>
        <taxon>Tracheophyta</taxon>
        <taxon>Spermatophyta</taxon>
        <taxon>Magnoliopsida</taxon>
        <taxon>eudicotyledons</taxon>
        <taxon>Gunneridae</taxon>
        <taxon>Pentapetalae</taxon>
        <taxon>rosids</taxon>
        <taxon>malvids</taxon>
        <taxon>Malvales</taxon>
        <taxon>Malvaceae</taxon>
        <taxon>Malvoideae</taxon>
        <taxon>Hibiscus</taxon>
    </lineage>
</organism>
<evidence type="ECO:0000256" key="1">
    <source>
        <dbReference type="SAM" id="MobiDB-lite"/>
    </source>
</evidence>
<feature type="domain" description="DUF4283" evidence="2">
    <location>
        <begin position="40"/>
        <end position="118"/>
    </location>
</feature>
<dbReference type="EMBL" id="JBBPBN010000073">
    <property type="protein sequence ID" value="KAK8984974.1"/>
    <property type="molecule type" value="Genomic_DNA"/>
</dbReference>
<dbReference type="PANTHER" id="PTHR31286:SF180">
    <property type="entry name" value="OS10G0362600 PROTEIN"/>
    <property type="match status" value="1"/>
</dbReference>
<dbReference type="InterPro" id="IPR025558">
    <property type="entry name" value="DUF4283"/>
</dbReference>
<dbReference type="InterPro" id="IPR025836">
    <property type="entry name" value="Zn_knuckle_CX2CX4HX4C"/>
</dbReference>
<evidence type="ECO:0000313" key="4">
    <source>
        <dbReference type="EMBL" id="KAK8984974.1"/>
    </source>
</evidence>
<dbReference type="Proteomes" id="UP001396334">
    <property type="component" value="Unassembled WGS sequence"/>
</dbReference>
<evidence type="ECO:0000259" key="2">
    <source>
        <dbReference type="Pfam" id="PF14111"/>
    </source>
</evidence>
<name>A0ABR2P970_9ROSI</name>
<evidence type="ECO:0000259" key="3">
    <source>
        <dbReference type="Pfam" id="PF14392"/>
    </source>
</evidence>
<evidence type="ECO:0000313" key="5">
    <source>
        <dbReference type="Proteomes" id="UP001396334"/>
    </source>
</evidence>
<protein>
    <recommendedName>
        <fullName evidence="6">CCHC-type domain-containing protein</fullName>
    </recommendedName>
</protein>
<feature type="region of interest" description="Disordered" evidence="1">
    <location>
        <begin position="255"/>
        <end position="288"/>
    </location>
</feature>
<feature type="region of interest" description="Disordered" evidence="1">
    <location>
        <begin position="325"/>
        <end position="358"/>
    </location>
</feature>
<dbReference type="PANTHER" id="PTHR31286">
    <property type="entry name" value="GLYCINE-RICH CELL WALL STRUCTURAL PROTEIN 1.8-LIKE"/>
    <property type="match status" value="1"/>
</dbReference>
<gene>
    <name evidence="4" type="ORF">V6N11_073124</name>
</gene>